<dbReference type="Pfam" id="PF01541">
    <property type="entry name" value="GIY-YIG"/>
    <property type="match status" value="1"/>
</dbReference>
<reference evidence="3 4" key="1">
    <citation type="journal article" date="2016" name="Nat. Commun.">
        <title>Thousands of microbial genomes shed light on interconnected biogeochemical processes in an aquifer system.</title>
        <authorList>
            <person name="Anantharaman K."/>
            <person name="Brown C.T."/>
            <person name="Hug L.A."/>
            <person name="Sharon I."/>
            <person name="Castelle C.J."/>
            <person name="Probst A.J."/>
            <person name="Thomas B.C."/>
            <person name="Singh A."/>
            <person name="Wilkins M.J."/>
            <person name="Karaoz U."/>
            <person name="Brodie E.L."/>
            <person name="Williams K.H."/>
            <person name="Hubbard S.S."/>
            <person name="Banfield J.F."/>
        </authorList>
    </citation>
    <scope>NUCLEOTIDE SEQUENCE [LARGE SCALE GENOMIC DNA]</scope>
</reference>
<evidence type="ECO:0000256" key="1">
    <source>
        <dbReference type="ARBA" id="ARBA00007435"/>
    </source>
</evidence>
<evidence type="ECO:0000313" key="3">
    <source>
        <dbReference type="EMBL" id="OGE94460.1"/>
    </source>
</evidence>
<dbReference type="AlphaFoldDB" id="A0A1F5PXZ0"/>
<gene>
    <name evidence="3" type="ORF">A3B10_01515</name>
</gene>
<evidence type="ECO:0000313" key="4">
    <source>
        <dbReference type="Proteomes" id="UP000177281"/>
    </source>
</evidence>
<protein>
    <recommendedName>
        <fullName evidence="2">GIY-YIG domain-containing protein</fullName>
    </recommendedName>
</protein>
<dbReference type="InterPro" id="IPR050190">
    <property type="entry name" value="UPF0213_domain"/>
</dbReference>
<sequence>MYYTYILKSMNNKYYIGYTRDVNERLRLHNSGQVISTRSSLPWQLFYKEEFESERDAIIRERQLKAWKSRKALERLKFFK</sequence>
<dbReference type="InterPro" id="IPR035901">
    <property type="entry name" value="GIY-YIG_endonuc_sf"/>
</dbReference>
<dbReference type="PANTHER" id="PTHR34477:SF1">
    <property type="entry name" value="UPF0213 PROTEIN YHBQ"/>
    <property type="match status" value="1"/>
</dbReference>
<dbReference type="PROSITE" id="PS50164">
    <property type="entry name" value="GIY_YIG"/>
    <property type="match status" value="1"/>
</dbReference>
<organism evidence="3 4">
    <name type="scientific">Candidatus Doudnabacteria bacterium RIFCSPLOWO2_01_FULL_44_21</name>
    <dbReference type="NCBI Taxonomy" id="1817841"/>
    <lineage>
        <taxon>Bacteria</taxon>
        <taxon>Candidatus Doudnaibacteriota</taxon>
    </lineage>
</organism>
<name>A0A1F5PXZ0_9BACT</name>
<comment type="similarity">
    <text evidence="1">Belongs to the UPF0213 family.</text>
</comment>
<dbReference type="SUPFAM" id="SSF82771">
    <property type="entry name" value="GIY-YIG endonuclease"/>
    <property type="match status" value="1"/>
</dbReference>
<feature type="domain" description="GIY-YIG" evidence="2">
    <location>
        <begin position="1"/>
        <end position="75"/>
    </location>
</feature>
<dbReference type="STRING" id="1817841.A3B10_01515"/>
<dbReference type="InterPro" id="IPR000305">
    <property type="entry name" value="GIY-YIG_endonuc"/>
</dbReference>
<accession>A0A1F5PXZ0</accession>
<comment type="caution">
    <text evidence="3">The sequence shown here is derived from an EMBL/GenBank/DDBJ whole genome shotgun (WGS) entry which is preliminary data.</text>
</comment>
<dbReference type="Gene3D" id="3.40.1440.10">
    <property type="entry name" value="GIY-YIG endonuclease"/>
    <property type="match status" value="1"/>
</dbReference>
<evidence type="ECO:0000259" key="2">
    <source>
        <dbReference type="PROSITE" id="PS50164"/>
    </source>
</evidence>
<proteinExistence type="inferred from homology"/>
<dbReference type="CDD" id="cd10449">
    <property type="entry name" value="GIY-YIG_SLX1_like"/>
    <property type="match status" value="1"/>
</dbReference>
<dbReference type="EMBL" id="MFFB01000018">
    <property type="protein sequence ID" value="OGE94460.1"/>
    <property type="molecule type" value="Genomic_DNA"/>
</dbReference>
<dbReference type="PANTHER" id="PTHR34477">
    <property type="entry name" value="UPF0213 PROTEIN YHBQ"/>
    <property type="match status" value="1"/>
</dbReference>
<dbReference type="Proteomes" id="UP000177281">
    <property type="component" value="Unassembled WGS sequence"/>
</dbReference>